<dbReference type="EMBL" id="OC320405">
    <property type="protein sequence ID" value="CAD7408002.1"/>
    <property type="molecule type" value="Genomic_DNA"/>
</dbReference>
<dbReference type="PANTHER" id="PTHR15453:SF8">
    <property type="entry name" value="TUMOR SUPPRESSOR CANDIDATE 2"/>
    <property type="match status" value="1"/>
</dbReference>
<dbReference type="AlphaFoldDB" id="A0A7R9D4Z1"/>
<organism evidence="1">
    <name type="scientific">Timema cristinae</name>
    <name type="common">Walking stick</name>
    <dbReference type="NCBI Taxonomy" id="61476"/>
    <lineage>
        <taxon>Eukaryota</taxon>
        <taxon>Metazoa</taxon>
        <taxon>Ecdysozoa</taxon>
        <taxon>Arthropoda</taxon>
        <taxon>Hexapoda</taxon>
        <taxon>Insecta</taxon>
        <taxon>Pterygota</taxon>
        <taxon>Neoptera</taxon>
        <taxon>Polyneoptera</taxon>
        <taxon>Phasmatodea</taxon>
        <taxon>Timematodea</taxon>
        <taxon>Timematoidea</taxon>
        <taxon>Timematidae</taxon>
        <taxon>Timema</taxon>
    </lineage>
</organism>
<gene>
    <name evidence="1" type="ORF">TCEB3V08_LOCUS9307</name>
</gene>
<accession>A0A7R9D4Z1</accession>
<evidence type="ECO:0000313" key="1">
    <source>
        <dbReference type="EMBL" id="CAD7408002.1"/>
    </source>
</evidence>
<reference evidence="1" key="1">
    <citation type="submission" date="2020-11" db="EMBL/GenBank/DDBJ databases">
        <authorList>
            <person name="Tran Van P."/>
        </authorList>
    </citation>
    <scope>NUCLEOTIDE SEQUENCE</scope>
</reference>
<sequence>MVVNDLGWAWIDFRAVRRTKAPLSQLSRVSESGATTLIPRDTDLVTYGSLFQLIAPGMDTSSNVAIEKRADLNKTELGVTNHWVGLTSMFFDEDGDLAHEFFVEVPPTRRGCKATMKKVLDNLTPQSKSPQKLPLPAGSNTSGYQSPHVYPVSRCLDLPTVVFSLGIPRSFDWLGTRALAKVEN</sequence>
<name>A0A7R9D4Z1_TIMCR</name>
<dbReference type="PANTHER" id="PTHR15453">
    <property type="entry name" value="TUMOR SUPPRESSOR CANDIDATE 2"/>
    <property type="match status" value="1"/>
</dbReference>
<dbReference type="InterPro" id="IPR029393">
    <property type="entry name" value="FUS1"/>
</dbReference>
<dbReference type="GO" id="GO:0051881">
    <property type="term" value="P:regulation of mitochondrial membrane potential"/>
    <property type="evidence" value="ECO:0007669"/>
    <property type="project" value="TreeGrafter"/>
</dbReference>
<protein>
    <submittedName>
        <fullName evidence="1">Uncharacterized protein</fullName>
    </submittedName>
</protein>
<dbReference type="Pfam" id="PF15000">
    <property type="entry name" value="TUSC2"/>
    <property type="match status" value="1"/>
</dbReference>
<proteinExistence type="predicted"/>
<dbReference type="GO" id="GO:0005739">
    <property type="term" value="C:mitochondrion"/>
    <property type="evidence" value="ECO:0007669"/>
    <property type="project" value="TreeGrafter"/>
</dbReference>